<dbReference type="Pfam" id="PF04576">
    <property type="entry name" value="Zein-binding"/>
    <property type="match status" value="1"/>
</dbReference>
<sequence length="319" mass="36350">MDFASCLKVLTRSSELIGGFLVLGCFLPAFNVFVLFLMFGLGLKLLQFTWQGKGLIQFLCEIIGKSVDKNCGFCFRRGFDKVCDSKMMSFSFSSLKLLKNSKSGNEDDFLVSKELSKPNGVAVDDDDDSERECDDNDESKFCVEDEVFDVIALRRMVKIERHRADMAYAELEKERMATASAADEAMAMILRLQSEKSSIEIEANQERRLAEQKQEYDQEMIQSLQWILMKYESEMTVLEEKLKQHMESDEVDQFQASSANLSSDFDSATEDGFEDIQTNSVEEDFSLLNFQLIKDPCITMPYFVCASEDYGSQAISRNK</sequence>
<comment type="subcellular location">
    <subcellularLocation>
        <location evidence="1">Membrane</location>
    </subcellularLocation>
</comment>
<name>A0A2C9VKH2_MANES</name>
<keyword evidence="3 6" id="KW-1133">Transmembrane helix</keyword>
<dbReference type="AlphaFoldDB" id="A0A2C9VKH2"/>
<comment type="caution">
    <text evidence="8">The sequence shown here is derived from an EMBL/GenBank/DDBJ whole genome shotgun (WGS) entry which is preliminary data.</text>
</comment>
<dbReference type="STRING" id="3983.A0A2C9VKH2"/>
<keyword evidence="9" id="KW-1185">Reference proteome</keyword>
<feature type="coiled-coil region" evidence="5">
    <location>
        <begin position="199"/>
        <end position="248"/>
    </location>
</feature>
<dbReference type="EMBL" id="CM004393">
    <property type="protein sequence ID" value="OAY45234.1"/>
    <property type="molecule type" value="Genomic_DNA"/>
</dbReference>
<feature type="domain" description="GTD-binding" evidence="7">
    <location>
        <begin position="148"/>
        <end position="246"/>
    </location>
</feature>
<evidence type="ECO:0000313" key="8">
    <source>
        <dbReference type="EMBL" id="OAY45234.1"/>
    </source>
</evidence>
<evidence type="ECO:0000256" key="2">
    <source>
        <dbReference type="ARBA" id="ARBA00022692"/>
    </source>
</evidence>
<dbReference type="GO" id="GO:0016020">
    <property type="term" value="C:membrane"/>
    <property type="evidence" value="ECO:0007669"/>
    <property type="project" value="UniProtKB-SubCell"/>
</dbReference>
<dbReference type="PANTHER" id="PTHR31422:SF2">
    <property type="entry name" value="PROTEIN FLOURY 1-LIKE"/>
    <property type="match status" value="1"/>
</dbReference>
<evidence type="ECO:0000256" key="3">
    <source>
        <dbReference type="ARBA" id="ARBA00022989"/>
    </source>
</evidence>
<evidence type="ECO:0000256" key="6">
    <source>
        <dbReference type="SAM" id="Phobius"/>
    </source>
</evidence>
<keyword evidence="2 6" id="KW-0812">Transmembrane</keyword>
<gene>
    <name evidence="8" type="ORF">MANES_07G043300v8</name>
</gene>
<evidence type="ECO:0000256" key="4">
    <source>
        <dbReference type="ARBA" id="ARBA00023136"/>
    </source>
</evidence>
<feature type="transmembrane region" description="Helical" evidence="6">
    <location>
        <begin position="20"/>
        <end position="43"/>
    </location>
</feature>
<evidence type="ECO:0000313" key="9">
    <source>
        <dbReference type="Proteomes" id="UP000091857"/>
    </source>
</evidence>
<keyword evidence="5" id="KW-0175">Coiled coil</keyword>
<evidence type="ECO:0000259" key="7">
    <source>
        <dbReference type="PROSITE" id="PS51775"/>
    </source>
</evidence>
<dbReference type="InterPro" id="IPR007656">
    <property type="entry name" value="GTD-bd"/>
</dbReference>
<dbReference type="PANTHER" id="PTHR31422">
    <property type="entry name" value="BNAANNG28530D PROTEIN"/>
    <property type="match status" value="1"/>
</dbReference>
<protein>
    <recommendedName>
        <fullName evidence="7">GTD-binding domain-containing protein</fullName>
    </recommendedName>
</protein>
<dbReference type="Proteomes" id="UP000091857">
    <property type="component" value="Chromosome 7"/>
</dbReference>
<evidence type="ECO:0000256" key="1">
    <source>
        <dbReference type="ARBA" id="ARBA00004370"/>
    </source>
</evidence>
<keyword evidence="4 6" id="KW-0472">Membrane</keyword>
<dbReference type="GO" id="GO:0080115">
    <property type="term" value="F:myosin XI tail binding"/>
    <property type="evidence" value="ECO:0007669"/>
    <property type="project" value="UniProtKB-ARBA"/>
</dbReference>
<proteinExistence type="predicted"/>
<accession>A0A2C9VKH2</accession>
<organism evidence="8 9">
    <name type="scientific">Manihot esculenta</name>
    <name type="common">Cassava</name>
    <name type="synonym">Jatropha manihot</name>
    <dbReference type="NCBI Taxonomy" id="3983"/>
    <lineage>
        <taxon>Eukaryota</taxon>
        <taxon>Viridiplantae</taxon>
        <taxon>Streptophyta</taxon>
        <taxon>Embryophyta</taxon>
        <taxon>Tracheophyta</taxon>
        <taxon>Spermatophyta</taxon>
        <taxon>Magnoliopsida</taxon>
        <taxon>eudicotyledons</taxon>
        <taxon>Gunneridae</taxon>
        <taxon>Pentapetalae</taxon>
        <taxon>rosids</taxon>
        <taxon>fabids</taxon>
        <taxon>Malpighiales</taxon>
        <taxon>Euphorbiaceae</taxon>
        <taxon>Crotonoideae</taxon>
        <taxon>Manihoteae</taxon>
        <taxon>Manihot</taxon>
    </lineage>
</organism>
<reference evidence="9" key="1">
    <citation type="journal article" date="2016" name="Nat. Biotechnol.">
        <title>Sequencing wild and cultivated cassava and related species reveals extensive interspecific hybridization and genetic diversity.</title>
        <authorList>
            <person name="Bredeson J.V."/>
            <person name="Lyons J.B."/>
            <person name="Prochnik S.E."/>
            <person name="Wu G.A."/>
            <person name="Ha C.M."/>
            <person name="Edsinger-Gonzales E."/>
            <person name="Grimwood J."/>
            <person name="Schmutz J."/>
            <person name="Rabbi I.Y."/>
            <person name="Egesi C."/>
            <person name="Nauluvula P."/>
            <person name="Lebot V."/>
            <person name="Ndunguru J."/>
            <person name="Mkamilo G."/>
            <person name="Bart R.S."/>
            <person name="Setter T.L."/>
            <person name="Gleadow R.M."/>
            <person name="Kulakow P."/>
            <person name="Ferguson M.E."/>
            <person name="Rounsley S."/>
            <person name="Rokhsar D.S."/>
        </authorList>
    </citation>
    <scope>NUCLEOTIDE SEQUENCE [LARGE SCALE GENOMIC DNA]</scope>
    <source>
        <strain evidence="9">cv. AM560-2</strain>
    </source>
</reference>
<evidence type="ECO:0000256" key="5">
    <source>
        <dbReference type="SAM" id="Coils"/>
    </source>
</evidence>
<dbReference type="PROSITE" id="PS51775">
    <property type="entry name" value="GTD_BINDING"/>
    <property type="match status" value="1"/>
</dbReference>
<dbReference type="Gramene" id="Manes.07G043300.1.v8.1">
    <property type="protein sequence ID" value="Manes.07G043300.1.v8.1.CDS"/>
    <property type="gene ID" value="Manes.07G043300.v8.1"/>
</dbReference>
<dbReference type="OrthoDB" id="1100010at2759"/>